<dbReference type="Proteomes" id="UP000269883">
    <property type="component" value="Chromosome"/>
</dbReference>
<dbReference type="KEGG" id="dfl:DFE_1299"/>
<protein>
    <submittedName>
        <fullName evidence="2">Putative transcriptional regulator, Crp/Fnr family</fullName>
    </submittedName>
</protein>
<dbReference type="GO" id="GO:0005829">
    <property type="term" value="C:cytosol"/>
    <property type="evidence" value="ECO:0007669"/>
    <property type="project" value="TreeGrafter"/>
</dbReference>
<dbReference type="InterPro" id="IPR014710">
    <property type="entry name" value="RmlC-like_jellyroll"/>
</dbReference>
<dbReference type="EMBL" id="AP017378">
    <property type="protein sequence ID" value="BBD08025.1"/>
    <property type="molecule type" value="Genomic_DNA"/>
</dbReference>
<keyword evidence="3" id="KW-1185">Reference proteome</keyword>
<dbReference type="OrthoDB" id="5506583at2"/>
<gene>
    <name evidence="2" type="ORF">DFE_1299</name>
</gene>
<dbReference type="Gene3D" id="2.60.120.10">
    <property type="entry name" value="Jelly Rolls"/>
    <property type="match status" value="1"/>
</dbReference>
<dbReference type="InterPro" id="IPR000595">
    <property type="entry name" value="cNMP-bd_dom"/>
</dbReference>
<dbReference type="RefSeq" id="WP_126377782.1">
    <property type="nucleotide sequence ID" value="NZ_AP017378.1"/>
</dbReference>
<dbReference type="InterPro" id="IPR018490">
    <property type="entry name" value="cNMP-bd_dom_sf"/>
</dbReference>
<evidence type="ECO:0000259" key="1">
    <source>
        <dbReference type="PROSITE" id="PS50042"/>
    </source>
</evidence>
<dbReference type="GO" id="GO:0003700">
    <property type="term" value="F:DNA-binding transcription factor activity"/>
    <property type="evidence" value="ECO:0007669"/>
    <property type="project" value="TreeGrafter"/>
</dbReference>
<name>A0A2Z6AXU5_9BACT</name>
<feature type="domain" description="Cyclic nucleotide-binding" evidence="1">
    <location>
        <begin position="12"/>
        <end position="115"/>
    </location>
</feature>
<dbReference type="PANTHER" id="PTHR24567:SF26">
    <property type="entry name" value="REGULATORY PROTEIN YEIL"/>
    <property type="match status" value="1"/>
</dbReference>
<dbReference type="SMART" id="SM00100">
    <property type="entry name" value="cNMP"/>
    <property type="match status" value="1"/>
</dbReference>
<dbReference type="CDD" id="cd00038">
    <property type="entry name" value="CAP_ED"/>
    <property type="match status" value="1"/>
</dbReference>
<evidence type="ECO:0000313" key="2">
    <source>
        <dbReference type="EMBL" id="BBD08025.1"/>
    </source>
</evidence>
<reference evidence="2 3" key="1">
    <citation type="journal article" date="2018" name="Sci. Adv.">
        <title>Multi-heme cytochromes provide a pathway for survival in energy-limited environments.</title>
        <authorList>
            <person name="Deng X."/>
            <person name="Dohmae N."/>
            <person name="Nealson K.H."/>
            <person name="Hashimoto K."/>
            <person name="Okamoto A."/>
        </authorList>
    </citation>
    <scope>NUCLEOTIDE SEQUENCE [LARGE SCALE GENOMIC DNA]</scope>
    <source>
        <strain evidence="2 3">IS5</strain>
    </source>
</reference>
<dbReference type="Pfam" id="PF00027">
    <property type="entry name" value="cNMP_binding"/>
    <property type="match status" value="1"/>
</dbReference>
<dbReference type="SUPFAM" id="SSF51206">
    <property type="entry name" value="cAMP-binding domain-like"/>
    <property type="match status" value="1"/>
</dbReference>
<sequence length="156" mass="17747">MISIDDLKNVPLLQGLPDQVFEKLLKIAQLESVKEGDVVYDAEQEAENLYMVKNGKVVLESDLMEGTAVTLASIKPGYIFGWYGMIPSSHHSMRAVATTDSDLIVLPGYELRMFMDDDHTFGYQFMNKIFMLMKLRLDRRTSQFLKVLAKHPDLQG</sequence>
<organism evidence="2 3">
    <name type="scientific">Desulfovibrio ferrophilus</name>
    <dbReference type="NCBI Taxonomy" id="241368"/>
    <lineage>
        <taxon>Bacteria</taxon>
        <taxon>Pseudomonadati</taxon>
        <taxon>Thermodesulfobacteriota</taxon>
        <taxon>Desulfovibrionia</taxon>
        <taxon>Desulfovibrionales</taxon>
        <taxon>Desulfovibrionaceae</taxon>
        <taxon>Desulfovibrio</taxon>
    </lineage>
</organism>
<proteinExistence type="predicted"/>
<dbReference type="AlphaFoldDB" id="A0A2Z6AXU5"/>
<dbReference type="PROSITE" id="PS50042">
    <property type="entry name" value="CNMP_BINDING_3"/>
    <property type="match status" value="1"/>
</dbReference>
<dbReference type="PANTHER" id="PTHR24567">
    <property type="entry name" value="CRP FAMILY TRANSCRIPTIONAL REGULATORY PROTEIN"/>
    <property type="match status" value="1"/>
</dbReference>
<accession>A0A2Z6AXU5</accession>
<evidence type="ECO:0000313" key="3">
    <source>
        <dbReference type="Proteomes" id="UP000269883"/>
    </source>
</evidence>
<dbReference type="InterPro" id="IPR050397">
    <property type="entry name" value="Env_Response_Regulators"/>
</dbReference>